<gene>
    <name evidence="2" type="ORF">QR680_005619</name>
</gene>
<keyword evidence="1" id="KW-0732">Signal</keyword>
<organism evidence="2 3">
    <name type="scientific">Steinernema hermaphroditum</name>
    <dbReference type="NCBI Taxonomy" id="289476"/>
    <lineage>
        <taxon>Eukaryota</taxon>
        <taxon>Metazoa</taxon>
        <taxon>Ecdysozoa</taxon>
        <taxon>Nematoda</taxon>
        <taxon>Chromadorea</taxon>
        <taxon>Rhabditida</taxon>
        <taxon>Tylenchina</taxon>
        <taxon>Panagrolaimomorpha</taxon>
        <taxon>Strongyloidoidea</taxon>
        <taxon>Steinernematidae</taxon>
        <taxon>Steinernema</taxon>
    </lineage>
</organism>
<dbReference type="Proteomes" id="UP001175271">
    <property type="component" value="Unassembled WGS sequence"/>
</dbReference>
<dbReference type="AlphaFoldDB" id="A0AA39HSQ8"/>
<comment type="caution">
    <text evidence="2">The sequence shown here is derived from an EMBL/GenBank/DDBJ whole genome shotgun (WGS) entry which is preliminary data.</text>
</comment>
<accession>A0AA39HSQ8</accession>
<evidence type="ECO:0008006" key="4">
    <source>
        <dbReference type="Google" id="ProtNLM"/>
    </source>
</evidence>
<evidence type="ECO:0000313" key="3">
    <source>
        <dbReference type="Proteomes" id="UP001175271"/>
    </source>
</evidence>
<protein>
    <recommendedName>
        <fullName evidence="4">ShKT domain-containing protein</fullName>
    </recommendedName>
</protein>
<dbReference type="PANTHER" id="PTHR35017">
    <property type="entry name" value="PROTEIN CBG16223-RELATED"/>
    <property type="match status" value="1"/>
</dbReference>
<evidence type="ECO:0000256" key="1">
    <source>
        <dbReference type="SAM" id="SignalP"/>
    </source>
</evidence>
<sequence length="186" mass="21075">MAVPELVLSLLVALSSTVQSQSFARIHHNVSVSELFHLSELFPSRSTLAPKMGPHARITHNYNVAALPCCRDRLGEIACQAIRKTQAALFEKRCLNDHDFHMNCCSQCRSYIEHNKIHPENARPLFKAPQFCRDKRSIVFCRKFKTDGIGKFSCSDAEFAIRLCRQSCGYCNDALYTVDRLPPPCE</sequence>
<dbReference type="EMBL" id="JAUCMV010000003">
    <property type="protein sequence ID" value="KAK0411368.1"/>
    <property type="molecule type" value="Genomic_DNA"/>
</dbReference>
<feature type="chain" id="PRO_5041439786" description="ShKT domain-containing protein" evidence="1">
    <location>
        <begin position="21"/>
        <end position="186"/>
    </location>
</feature>
<evidence type="ECO:0000313" key="2">
    <source>
        <dbReference type="EMBL" id="KAK0411368.1"/>
    </source>
</evidence>
<reference evidence="2" key="1">
    <citation type="submission" date="2023-06" db="EMBL/GenBank/DDBJ databases">
        <title>Genomic analysis of the entomopathogenic nematode Steinernema hermaphroditum.</title>
        <authorList>
            <person name="Schwarz E.M."/>
            <person name="Heppert J.K."/>
            <person name="Baniya A."/>
            <person name="Schwartz H.T."/>
            <person name="Tan C.-H."/>
            <person name="Antoshechkin I."/>
            <person name="Sternberg P.W."/>
            <person name="Goodrich-Blair H."/>
            <person name="Dillman A.R."/>
        </authorList>
    </citation>
    <scope>NUCLEOTIDE SEQUENCE</scope>
    <source>
        <strain evidence="2">PS9179</strain>
        <tissue evidence="2">Whole animal</tissue>
    </source>
</reference>
<feature type="signal peptide" evidence="1">
    <location>
        <begin position="1"/>
        <end position="20"/>
    </location>
</feature>
<name>A0AA39HSQ8_9BILA</name>
<keyword evidence="3" id="KW-1185">Reference proteome</keyword>
<dbReference type="PANTHER" id="PTHR35017:SF2">
    <property type="entry name" value="SHKT DOMAIN-CONTAINING PROTEIN"/>
    <property type="match status" value="1"/>
</dbReference>
<proteinExistence type="predicted"/>